<feature type="non-terminal residue" evidence="2">
    <location>
        <position position="1"/>
    </location>
</feature>
<protein>
    <submittedName>
        <fullName evidence="2">Uncharacterized protein</fullName>
    </submittedName>
</protein>
<dbReference type="EMBL" id="CADCVS010000563">
    <property type="protein sequence ID" value="CAA9536733.1"/>
    <property type="molecule type" value="Genomic_DNA"/>
</dbReference>
<feature type="non-terminal residue" evidence="2">
    <location>
        <position position="90"/>
    </location>
</feature>
<accession>A0A6J4U0J3</accession>
<dbReference type="AlphaFoldDB" id="A0A6J4U0J3"/>
<organism evidence="2">
    <name type="scientific">uncultured Solirubrobacteraceae bacterium</name>
    <dbReference type="NCBI Taxonomy" id="1162706"/>
    <lineage>
        <taxon>Bacteria</taxon>
        <taxon>Bacillati</taxon>
        <taxon>Actinomycetota</taxon>
        <taxon>Thermoleophilia</taxon>
        <taxon>Solirubrobacterales</taxon>
        <taxon>Solirubrobacteraceae</taxon>
        <taxon>environmental samples</taxon>
    </lineage>
</organism>
<reference evidence="2" key="1">
    <citation type="submission" date="2020-02" db="EMBL/GenBank/DDBJ databases">
        <authorList>
            <person name="Meier V. D."/>
        </authorList>
    </citation>
    <scope>NUCLEOTIDE SEQUENCE</scope>
    <source>
        <strain evidence="2">AVDCRST_MAG30</strain>
    </source>
</reference>
<feature type="compositionally biased region" description="Basic residues" evidence="1">
    <location>
        <begin position="36"/>
        <end position="49"/>
    </location>
</feature>
<gene>
    <name evidence="2" type="ORF">AVDCRST_MAG30-4302</name>
</gene>
<evidence type="ECO:0000256" key="1">
    <source>
        <dbReference type="SAM" id="MobiDB-lite"/>
    </source>
</evidence>
<evidence type="ECO:0000313" key="2">
    <source>
        <dbReference type="EMBL" id="CAA9536733.1"/>
    </source>
</evidence>
<sequence>AGHRPQAACDRVPAAAQERRSPRVTTPSLRPLPPHAARRRAGLHLRRGERRAAGVRALPAPAPGAAGALAARAPGRGRPRGPHPRRPPDV</sequence>
<feature type="compositionally biased region" description="Basic residues" evidence="1">
    <location>
        <begin position="75"/>
        <end position="90"/>
    </location>
</feature>
<feature type="region of interest" description="Disordered" evidence="1">
    <location>
        <begin position="1"/>
        <end position="90"/>
    </location>
</feature>
<feature type="compositionally biased region" description="Low complexity" evidence="1">
    <location>
        <begin position="54"/>
        <end position="74"/>
    </location>
</feature>
<proteinExistence type="predicted"/>
<name>A0A6J4U0J3_9ACTN</name>